<evidence type="ECO:0000256" key="4">
    <source>
        <dbReference type="ARBA" id="ARBA00023152"/>
    </source>
</evidence>
<dbReference type="PROSITE" id="PS51440">
    <property type="entry name" value="TIM_2"/>
    <property type="match status" value="1"/>
</dbReference>
<reference evidence="9" key="1">
    <citation type="journal article" date="2019" name="Int. J. Syst. Evol. Microbiol.">
        <title>The Global Catalogue of Microorganisms (GCM) 10K type strain sequencing project: providing services to taxonomists for standard genome sequencing and annotation.</title>
        <authorList>
            <consortium name="The Broad Institute Genomics Platform"/>
            <consortium name="The Broad Institute Genome Sequencing Center for Infectious Disease"/>
            <person name="Wu L."/>
            <person name="Ma J."/>
        </authorList>
    </citation>
    <scope>NUCLEOTIDE SEQUENCE [LARGE SCALE GENOMIC DNA]</scope>
    <source>
        <strain evidence="9">JCM 18532</strain>
    </source>
</reference>
<dbReference type="InterPro" id="IPR020861">
    <property type="entry name" value="Triosephosphate_isomerase_AS"/>
</dbReference>
<dbReference type="SUPFAM" id="SSF51351">
    <property type="entry name" value="Triosephosphate isomerase (TIM)"/>
    <property type="match status" value="1"/>
</dbReference>
<protein>
    <recommendedName>
        <fullName evidence="6 7">Triosephosphate isomerase</fullName>
        <shortName evidence="6">TIM</shortName>
        <shortName evidence="6">TPI</shortName>
        <ecNumber evidence="6 7">5.3.1.1</ecNumber>
    </recommendedName>
    <alternativeName>
        <fullName evidence="6">Triose-phosphate isomerase</fullName>
    </alternativeName>
</protein>
<dbReference type="Proteomes" id="UP001499882">
    <property type="component" value="Unassembled WGS sequence"/>
</dbReference>
<evidence type="ECO:0000256" key="3">
    <source>
        <dbReference type="ARBA" id="ARBA00022490"/>
    </source>
</evidence>
<dbReference type="PANTHER" id="PTHR21139">
    <property type="entry name" value="TRIOSEPHOSPHATE ISOMERASE"/>
    <property type="match status" value="1"/>
</dbReference>
<comment type="catalytic activity">
    <reaction evidence="6 7">
        <text>D-glyceraldehyde 3-phosphate = dihydroxyacetone phosphate</text>
        <dbReference type="Rhea" id="RHEA:18585"/>
        <dbReference type="ChEBI" id="CHEBI:57642"/>
        <dbReference type="ChEBI" id="CHEBI:59776"/>
        <dbReference type="EC" id="5.3.1.1"/>
    </reaction>
</comment>
<keyword evidence="2 6" id="KW-0312">Gluconeogenesis</keyword>
<dbReference type="InterPro" id="IPR000652">
    <property type="entry name" value="Triosephosphate_isomerase"/>
</dbReference>
<keyword evidence="9" id="KW-1185">Reference proteome</keyword>
<proteinExistence type="inferred from homology"/>
<keyword evidence="4 6" id="KW-0324">Glycolysis</keyword>
<dbReference type="GO" id="GO:0016853">
    <property type="term" value="F:isomerase activity"/>
    <property type="evidence" value="ECO:0007669"/>
    <property type="project" value="UniProtKB-KW"/>
</dbReference>
<evidence type="ECO:0000256" key="7">
    <source>
        <dbReference type="RuleBase" id="RU363013"/>
    </source>
</evidence>
<dbReference type="NCBIfam" id="TIGR00419">
    <property type="entry name" value="tim"/>
    <property type="match status" value="1"/>
</dbReference>
<feature type="binding site" evidence="6">
    <location>
        <begin position="13"/>
        <end position="15"/>
    </location>
    <ligand>
        <name>substrate</name>
    </ligand>
</feature>
<dbReference type="PROSITE" id="PS00171">
    <property type="entry name" value="TIM_1"/>
    <property type="match status" value="1"/>
</dbReference>
<dbReference type="EMBL" id="BAABKN010000019">
    <property type="protein sequence ID" value="GAA4744706.1"/>
    <property type="molecule type" value="Genomic_DNA"/>
</dbReference>
<organism evidence="8 9">
    <name type="scientific">Nocardioides endophyticus</name>
    <dbReference type="NCBI Taxonomy" id="1353775"/>
    <lineage>
        <taxon>Bacteria</taxon>
        <taxon>Bacillati</taxon>
        <taxon>Actinomycetota</taxon>
        <taxon>Actinomycetes</taxon>
        <taxon>Propionibacteriales</taxon>
        <taxon>Nocardioidaceae</taxon>
        <taxon>Nocardioides</taxon>
    </lineage>
</organism>
<comment type="caution">
    <text evidence="8">The sequence shown here is derived from an EMBL/GenBank/DDBJ whole genome shotgun (WGS) entry which is preliminary data.</text>
</comment>
<evidence type="ECO:0000256" key="5">
    <source>
        <dbReference type="ARBA" id="ARBA00023235"/>
    </source>
</evidence>
<evidence type="ECO:0000256" key="6">
    <source>
        <dbReference type="HAMAP-Rule" id="MF_00147"/>
    </source>
</evidence>
<dbReference type="HAMAP" id="MF_00147_B">
    <property type="entry name" value="TIM_B"/>
    <property type="match status" value="1"/>
</dbReference>
<comment type="function">
    <text evidence="6">Involved in the gluconeogenesis. Catalyzes stereospecifically the conversion of dihydroxyacetone phosphate (DHAP) to D-glyceraldehyde-3-phosphate (G3P).</text>
</comment>
<evidence type="ECO:0000256" key="1">
    <source>
        <dbReference type="ARBA" id="ARBA00007422"/>
    </source>
</evidence>
<keyword evidence="5 6" id="KW-0413">Isomerase</keyword>
<gene>
    <name evidence="6 8" type="primary">tpiA</name>
    <name evidence="8" type="ORF">GCM10023350_31840</name>
</gene>
<dbReference type="RefSeq" id="WP_345527811.1">
    <property type="nucleotide sequence ID" value="NZ_BAABKN010000019.1"/>
</dbReference>
<dbReference type="PANTHER" id="PTHR21139:SF42">
    <property type="entry name" value="TRIOSEPHOSPHATE ISOMERASE"/>
    <property type="match status" value="1"/>
</dbReference>
<comment type="similarity">
    <text evidence="1 6 7">Belongs to the triosephosphate isomerase family.</text>
</comment>
<dbReference type="InterPro" id="IPR013785">
    <property type="entry name" value="Aldolase_TIM"/>
</dbReference>
<keyword evidence="3 6" id="KW-0963">Cytoplasm</keyword>
<dbReference type="InterPro" id="IPR022896">
    <property type="entry name" value="TrioseP_Isoase_bac/euk"/>
</dbReference>
<comment type="subunit">
    <text evidence="6 7">Homodimer.</text>
</comment>
<dbReference type="EC" id="5.3.1.1" evidence="6 7"/>
<evidence type="ECO:0000313" key="8">
    <source>
        <dbReference type="EMBL" id="GAA4744706.1"/>
    </source>
</evidence>
<evidence type="ECO:0000256" key="2">
    <source>
        <dbReference type="ARBA" id="ARBA00022432"/>
    </source>
</evidence>
<dbReference type="Pfam" id="PF00121">
    <property type="entry name" value="TIM"/>
    <property type="match status" value="1"/>
</dbReference>
<accession>A0ABP8Z2K6</accession>
<comment type="pathway">
    <text evidence="6 7">Carbohydrate biosynthesis; gluconeogenesis.</text>
</comment>
<comment type="subcellular location">
    <subcellularLocation>
        <location evidence="6 7">Cytoplasm</location>
    </subcellularLocation>
</comment>
<feature type="binding site" evidence="6">
    <location>
        <position position="223"/>
    </location>
    <ligand>
        <name>substrate</name>
    </ligand>
</feature>
<feature type="active site" description="Electrophile" evidence="6">
    <location>
        <position position="105"/>
    </location>
</feature>
<sequence length="265" mass="27857">MVKASRTPLMAGNWKMNLNHQEALVLVQKLAVTLADKKHDYGKAEVVVVPPFTDLRSVQTLVDGDRLQIRYGAQDVSTHDSGAYTGEISAGMLAKLGCSYVVVGHSERREYHAESDAVVNAKAHKALAAGMVPIVCVGEGLGVRQAGEHVSHCLTQVDGSLDGFTAEQVAGLVVAYEPVWAIGTGEVATPEDAQEVCAAIRARIREVHGDGAADAVRVLYGGSVKAANVGGIMVQADVDGCLVGGASLQADEFGGICRFYDMPVL</sequence>
<dbReference type="InterPro" id="IPR035990">
    <property type="entry name" value="TIM_sf"/>
</dbReference>
<dbReference type="Gene3D" id="3.20.20.70">
    <property type="entry name" value="Aldolase class I"/>
    <property type="match status" value="1"/>
</dbReference>
<feature type="binding site" evidence="6">
    <location>
        <position position="183"/>
    </location>
    <ligand>
        <name>substrate</name>
    </ligand>
</feature>
<evidence type="ECO:0000313" key="9">
    <source>
        <dbReference type="Proteomes" id="UP001499882"/>
    </source>
</evidence>
<feature type="active site" description="Proton acceptor" evidence="6">
    <location>
        <position position="177"/>
    </location>
</feature>
<comment type="pathway">
    <text evidence="6 7">Carbohydrate degradation; glycolysis; D-glyceraldehyde 3-phosphate from glycerone phosphate: step 1/1.</text>
</comment>
<name>A0ABP8Z2K6_9ACTN</name>
<feature type="binding site" evidence="6">
    <location>
        <begin position="244"/>
        <end position="245"/>
    </location>
    <ligand>
        <name>substrate</name>
    </ligand>
</feature>
<dbReference type="CDD" id="cd00311">
    <property type="entry name" value="TIM"/>
    <property type="match status" value="1"/>
</dbReference>